<evidence type="ECO:0000256" key="6">
    <source>
        <dbReference type="SAM" id="Phobius"/>
    </source>
</evidence>
<sequence>MKINPVLTLKRALYIACASLFSSIAINMFIVPHKLLSGGVSGIALITQYLFYIPAGLIIILLNIPLLILSLKELDKEFTILTLTGTICQSLFLILTRNISMVYHTNDILLSCIYGGVINGIAFGIVFSNHGSLGGTDIISMILRRRYNLEIGNVSFGINILIVSIGSAFFGVEKGLYTLISMYIASSVLDKVIKGLDRKKMLLIVTDKEKEIIDKIHLDLHRSSTLLYGLGTYTKAEKKLVYSVVSLSQVPKAKQIVENADPYAFMSILDTSEIQGKGFKKAI</sequence>
<keyword evidence="5 6" id="KW-0472">Membrane</keyword>
<dbReference type="EMBL" id="JBJHZZ010000001">
    <property type="protein sequence ID" value="MFL0245385.1"/>
    <property type="molecule type" value="Genomic_DNA"/>
</dbReference>
<dbReference type="Pfam" id="PF10035">
    <property type="entry name" value="DUF2179"/>
    <property type="match status" value="1"/>
</dbReference>
<dbReference type="PANTHER" id="PTHR33545:SF5">
    <property type="entry name" value="UPF0750 MEMBRANE PROTEIN YITT"/>
    <property type="match status" value="1"/>
</dbReference>
<dbReference type="Pfam" id="PF02588">
    <property type="entry name" value="YitT_membrane"/>
    <property type="match status" value="1"/>
</dbReference>
<comment type="caution">
    <text evidence="8">The sequence shown here is derived from an EMBL/GenBank/DDBJ whole genome shotgun (WGS) entry which is preliminary data.</text>
</comment>
<keyword evidence="4 6" id="KW-1133">Transmembrane helix</keyword>
<proteinExistence type="predicted"/>
<feature type="transmembrane region" description="Helical" evidence="6">
    <location>
        <begin position="51"/>
        <end position="71"/>
    </location>
</feature>
<keyword evidence="3 6" id="KW-0812">Transmembrane</keyword>
<dbReference type="PIRSF" id="PIRSF006483">
    <property type="entry name" value="Membrane_protein_YitT"/>
    <property type="match status" value="1"/>
</dbReference>
<evidence type="ECO:0000313" key="8">
    <source>
        <dbReference type="EMBL" id="MFL0245385.1"/>
    </source>
</evidence>
<feature type="domain" description="DUF2179" evidence="7">
    <location>
        <begin position="222"/>
        <end position="276"/>
    </location>
</feature>
<dbReference type="Gene3D" id="3.30.70.120">
    <property type="match status" value="1"/>
</dbReference>
<dbReference type="Proteomes" id="UP001623591">
    <property type="component" value="Unassembled WGS sequence"/>
</dbReference>
<reference evidence="8 9" key="1">
    <citation type="submission" date="2024-11" db="EMBL/GenBank/DDBJ databases">
        <authorList>
            <person name="Heng Y.C."/>
            <person name="Lim A.C.H."/>
            <person name="Lee J.K.Y."/>
            <person name="Kittelmann S."/>
        </authorList>
    </citation>
    <scope>NUCLEOTIDE SEQUENCE [LARGE SCALE GENOMIC DNA]</scope>
    <source>
        <strain evidence="8 9">WILCCON 0185</strain>
    </source>
</reference>
<evidence type="ECO:0000256" key="1">
    <source>
        <dbReference type="ARBA" id="ARBA00004651"/>
    </source>
</evidence>
<evidence type="ECO:0000256" key="5">
    <source>
        <dbReference type="ARBA" id="ARBA00023136"/>
    </source>
</evidence>
<feature type="transmembrane region" description="Helical" evidence="6">
    <location>
        <begin position="108"/>
        <end position="128"/>
    </location>
</feature>
<gene>
    <name evidence="8" type="ORF">ACJDUG_00155</name>
</gene>
<keyword evidence="9" id="KW-1185">Reference proteome</keyword>
<evidence type="ECO:0000256" key="4">
    <source>
        <dbReference type="ARBA" id="ARBA00022989"/>
    </source>
</evidence>
<dbReference type="InterPro" id="IPR015867">
    <property type="entry name" value="N-reg_PII/ATP_PRibTrfase_C"/>
</dbReference>
<accession>A0ABW8T0C7</accession>
<organism evidence="8 9">
    <name type="scientific">Candidatus Clostridium stratigraminis</name>
    <dbReference type="NCBI Taxonomy" id="3381661"/>
    <lineage>
        <taxon>Bacteria</taxon>
        <taxon>Bacillati</taxon>
        <taxon>Bacillota</taxon>
        <taxon>Clostridia</taxon>
        <taxon>Eubacteriales</taxon>
        <taxon>Clostridiaceae</taxon>
        <taxon>Clostridium</taxon>
    </lineage>
</organism>
<evidence type="ECO:0000256" key="3">
    <source>
        <dbReference type="ARBA" id="ARBA00022692"/>
    </source>
</evidence>
<evidence type="ECO:0000259" key="7">
    <source>
        <dbReference type="Pfam" id="PF10035"/>
    </source>
</evidence>
<protein>
    <submittedName>
        <fullName evidence="8">YitT family protein</fullName>
    </submittedName>
</protein>
<dbReference type="InterPro" id="IPR051461">
    <property type="entry name" value="UPF0750_membrane"/>
</dbReference>
<evidence type="ECO:0000313" key="9">
    <source>
        <dbReference type="Proteomes" id="UP001623591"/>
    </source>
</evidence>
<dbReference type="InterPro" id="IPR019264">
    <property type="entry name" value="DUF2179"/>
</dbReference>
<keyword evidence="2" id="KW-1003">Cell membrane</keyword>
<dbReference type="PANTHER" id="PTHR33545">
    <property type="entry name" value="UPF0750 MEMBRANE PROTEIN YITT-RELATED"/>
    <property type="match status" value="1"/>
</dbReference>
<dbReference type="CDD" id="cd16380">
    <property type="entry name" value="YitT_C"/>
    <property type="match status" value="1"/>
</dbReference>
<feature type="transmembrane region" description="Helical" evidence="6">
    <location>
        <begin position="149"/>
        <end position="170"/>
    </location>
</feature>
<dbReference type="InterPro" id="IPR003740">
    <property type="entry name" value="YitT"/>
</dbReference>
<name>A0ABW8T0C7_9CLOT</name>
<comment type="subcellular location">
    <subcellularLocation>
        <location evidence="1">Cell membrane</location>
        <topology evidence="1">Multi-pass membrane protein</topology>
    </subcellularLocation>
</comment>
<feature type="transmembrane region" description="Helical" evidence="6">
    <location>
        <begin position="78"/>
        <end position="96"/>
    </location>
</feature>
<evidence type="ECO:0000256" key="2">
    <source>
        <dbReference type="ARBA" id="ARBA00022475"/>
    </source>
</evidence>
<feature type="transmembrane region" description="Helical" evidence="6">
    <location>
        <begin position="12"/>
        <end position="31"/>
    </location>
</feature>
<dbReference type="RefSeq" id="WP_406767853.1">
    <property type="nucleotide sequence ID" value="NZ_JBJHZZ010000001.1"/>
</dbReference>